<evidence type="ECO:0000313" key="3">
    <source>
        <dbReference type="Proteomes" id="UP000014480"/>
    </source>
</evidence>
<sequence length="68" mass="7519">MKGRFSADQPPGSAPSARSDQAPKAKRTTTTAATWIEDRILHRSAKERDALTCSRPESGRLVTLRKRP</sequence>
<evidence type="ECO:0000313" key="2">
    <source>
        <dbReference type="EMBL" id="TDZ18768.1"/>
    </source>
</evidence>
<gene>
    <name evidence="2" type="ORF">Cob_v008271</name>
</gene>
<organism evidence="2 3">
    <name type="scientific">Colletotrichum orbiculare (strain 104-T / ATCC 96160 / CBS 514.97 / LARS 414 / MAFF 240422)</name>
    <name type="common">Cucumber anthracnose fungus</name>
    <name type="synonym">Colletotrichum lagenarium</name>
    <dbReference type="NCBI Taxonomy" id="1213857"/>
    <lineage>
        <taxon>Eukaryota</taxon>
        <taxon>Fungi</taxon>
        <taxon>Dikarya</taxon>
        <taxon>Ascomycota</taxon>
        <taxon>Pezizomycotina</taxon>
        <taxon>Sordariomycetes</taxon>
        <taxon>Hypocreomycetidae</taxon>
        <taxon>Glomerellales</taxon>
        <taxon>Glomerellaceae</taxon>
        <taxon>Colletotrichum</taxon>
        <taxon>Colletotrichum orbiculare species complex</taxon>
    </lineage>
</organism>
<dbReference type="AlphaFoldDB" id="A0A484FLK2"/>
<accession>A0A484FLK2</accession>
<proteinExistence type="predicted"/>
<reference evidence="3" key="2">
    <citation type="journal article" date="2019" name="Mol. Plant Microbe Interact.">
        <title>Genome sequence resources for four phytopathogenic fungi from the Colletotrichum orbiculare species complex.</title>
        <authorList>
            <person name="Gan P."/>
            <person name="Tsushima A."/>
            <person name="Narusaka M."/>
            <person name="Narusaka Y."/>
            <person name="Takano Y."/>
            <person name="Kubo Y."/>
            <person name="Shirasu K."/>
        </authorList>
    </citation>
    <scope>GENOME REANNOTATION</scope>
    <source>
        <strain evidence="3">104-T / ATCC 96160 / CBS 514.97 / LARS 414 / MAFF 240422</strain>
    </source>
</reference>
<feature type="region of interest" description="Disordered" evidence="1">
    <location>
        <begin position="1"/>
        <end position="33"/>
    </location>
</feature>
<keyword evidence="3" id="KW-1185">Reference proteome</keyword>
<comment type="caution">
    <text evidence="2">The sequence shown here is derived from an EMBL/GenBank/DDBJ whole genome shotgun (WGS) entry which is preliminary data.</text>
</comment>
<feature type="region of interest" description="Disordered" evidence="1">
    <location>
        <begin position="47"/>
        <end position="68"/>
    </location>
</feature>
<evidence type="ECO:0000256" key="1">
    <source>
        <dbReference type="SAM" id="MobiDB-lite"/>
    </source>
</evidence>
<protein>
    <submittedName>
        <fullName evidence="2">Uncharacterized protein</fullName>
    </submittedName>
</protein>
<dbReference type="Proteomes" id="UP000014480">
    <property type="component" value="Unassembled WGS sequence"/>
</dbReference>
<name>A0A484FLK2_COLOR</name>
<dbReference type="EMBL" id="AMCV02000022">
    <property type="protein sequence ID" value="TDZ18768.1"/>
    <property type="molecule type" value="Genomic_DNA"/>
</dbReference>
<reference evidence="3" key="1">
    <citation type="journal article" date="2013" name="New Phytol.">
        <title>Comparative genomic and transcriptomic analyses reveal the hemibiotrophic stage shift of Colletotrichum fungi.</title>
        <authorList>
            <person name="Gan P."/>
            <person name="Ikeda K."/>
            <person name="Irieda H."/>
            <person name="Narusaka M."/>
            <person name="O'Connell R.J."/>
            <person name="Narusaka Y."/>
            <person name="Takano Y."/>
            <person name="Kubo Y."/>
            <person name="Shirasu K."/>
        </authorList>
    </citation>
    <scope>NUCLEOTIDE SEQUENCE [LARGE SCALE GENOMIC DNA]</scope>
    <source>
        <strain evidence="3">104-T / ATCC 96160 / CBS 514.97 / LARS 414 / MAFF 240422</strain>
    </source>
</reference>